<protein>
    <submittedName>
        <fullName evidence="2">Uncharacterized protein</fullName>
    </submittedName>
</protein>
<evidence type="ECO:0000313" key="2">
    <source>
        <dbReference type="EMBL" id="SHF80339.1"/>
    </source>
</evidence>
<dbReference type="InterPro" id="IPR017853">
    <property type="entry name" value="GH"/>
</dbReference>
<dbReference type="Gene3D" id="3.20.20.70">
    <property type="entry name" value="Aldolase class I"/>
    <property type="match status" value="1"/>
</dbReference>
<organism evidence="2 3">
    <name type="scientific">Mariniphaga anaerophila</name>
    <dbReference type="NCBI Taxonomy" id="1484053"/>
    <lineage>
        <taxon>Bacteria</taxon>
        <taxon>Pseudomonadati</taxon>
        <taxon>Bacteroidota</taxon>
        <taxon>Bacteroidia</taxon>
        <taxon>Marinilabiliales</taxon>
        <taxon>Prolixibacteraceae</taxon>
        <taxon>Mariniphaga</taxon>
    </lineage>
</organism>
<dbReference type="RefSeq" id="WP_139249770.1">
    <property type="nucleotide sequence ID" value="NZ_FQUM01000009.1"/>
</dbReference>
<dbReference type="Proteomes" id="UP000184164">
    <property type="component" value="Unassembled WGS sequence"/>
</dbReference>
<feature type="signal peptide" evidence="1">
    <location>
        <begin position="1"/>
        <end position="21"/>
    </location>
</feature>
<feature type="chain" id="PRO_5012296395" evidence="1">
    <location>
        <begin position="22"/>
        <end position="813"/>
    </location>
</feature>
<dbReference type="EMBL" id="FQUM01000009">
    <property type="protein sequence ID" value="SHF80339.1"/>
    <property type="molecule type" value="Genomic_DNA"/>
</dbReference>
<keyword evidence="1" id="KW-0732">Signal</keyword>
<dbReference type="OrthoDB" id="9758822at2"/>
<sequence length="813" mass="92421">MKTLKLLILFCSIALYSQSQTVSVGENEAILENQKIKIEFNLEAGTYSGVCKADGTFMFSDATFLLDRGQKMWNLPPLLIKAEEISTAIGKKLRVWYIPEKGYDPIRFLDICLFDNSPKIIFRWGVKNDFDYEVRVRQADVLYEGRLFDGQHPTNAKVLRGGAGAEPNFVEETWKIDALNSTMLTYNDSLSESKRRTIVAGGYKYAEFYREIEIYAGRKTGTSDGEFSYQGKQPYITFSITDPQGKRIAPHTTWVSEDSYYLDFITEDPFISLEQYGKELAKVNHANPNRYNFPTLCGWMVSTKSLGEGKPINNSPALVDQMELARERGLNKYTSLAVRLEPDFYCYGDFGNTQQGWWDDEHWAKFGSLKAPYETFSKFSSGVQEKGGRVFTYFQSSMPSNDFAVAHPDWMLNKDISLLHTDHYHHRPLVRYDYSNHDFQKYMLAMWSRLGNDGVKGIKFDYPETAWASGGGFDDKSFTTTSAYREVFKLCREGMGKEAFIHERNLGGKTHENAPRLDCTVGIVDLQRVWGDASHFEPEMASRMGLRWYKQGVAYRYYPDGKSFYLKGVALSAKDRRTFLTLVGLLSGRIELGTSIGSMTDSMFYDLTRMFPTLPNGKSFRPVDCFLGNEHPSVYVYDVVPGWKQLIMVNNDTKNAQDISAPFSGDQVATGSMGCNAERKYVVFDFWNSKSLGVYSGNDTFVRHLDKGEALIYSVKELKAYPQIIGTNRHVMCGMFEVENEEWNKNRRELSFVTKLIGGEPMKIFVHVPDGLKVKEVKSEATATIDLNGNDMTITLTASDKNANLPINIYFSN</sequence>
<name>A0A1M5EM81_9BACT</name>
<reference evidence="2 3" key="1">
    <citation type="submission" date="2016-11" db="EMBL/GenBank/DDBJ databases">
        <authorList>
            <person name="Jaros S."/>
            <person name="Januszkiewicz K."/>
            <person name="Wedrychowicz H."/>
        </authorList>
    </citation>
    <scope>NUCLEOTIDE SEQUENCE [LARGE SCALE GENOMIC DNA]</scope>
    <source>
        <strain evidence="2 3">DSM 26910</strain>
    </source>
</reference>
<dbReference type="STRING" id="1484053.SAMN05444274_10993"/>
<evidence type="ECO:0000256" key="1">
    <source>
        <dbReference type="SAM" id="SignalP"/>
    </source>
</evidence>
<proteinExistence type="predicted"/>
<keyword evidence="3" id="KW-1185">Reference proteome</keyword>
<gene>
    <name evidence="2" type="ORF">SAMN05444274_10993</name>
</gene>
<accession>A0A1M5EM81</accession>
<evidence type="ECO:0000313" key="3">
    <source>
        <dbReference type="Proteomes" id="UP000184164"/>
    </source>
</evidence>
<dbReference type="AlphaFoldDB" id="A0A1M5EM81"/>
<dbReference type="InterPro" id="IPR013785">
    <property type="entry name" value="Aldolase_TIM"/>
</dbReference>
<dbReference type="SUPFAM" id="SSF51445">
    <property type="entry name" value="(Trans)glycosidases"/>
    <property type="match status" value="1"/>
</dbReference>